<keyword evidence="4" id="KW-1185">Reference proteome</keyword>
<dbReference type="Pfam" id="PF05773">
    <property type="entry name" value="RWD"/>
    <property type="match status" value="1"/>
</dbReference>
<feature type="region of interest" description="Disordered" evidence="1">
    <location>
        <begin position="220"/>
        <end position="252"/>
    </location>
</feature>
<dbReference type="EMBL" id="CAACVR010000023">
    <property type="protein sequence ID" value="VEU22471.1"/>
    <property type="molecule type" value="Genomic_DNA"/>
</dbReference>
<dbReference type="PANTHER" id="PTHR12292">
    <property type="entry name" value="RWD DOMAIN-CONTAINING PROTEIN"/>
    <property type="match status" value="1"/>
</dbReference>
<organism evidence="3 4">
    <name type="scientific">Brettanomyces naardenensis</name>
    <name type="common">Yeast</name>
    <dbReference type="NCBI Taxonomy" id="13370"/>
    <lineage>
        <taxon>Eukaryota</taxon>
        <taxon>Fungi</taxon>
        <taxon>Dikarya</taxon>
        <taxon>Ascomycota</taxon>
        <taxon>Saccharomycotina</taxon>
        <taxon>Pichiomycetes</taxon>
        <taxon>Pichiales</taxon>
        <taxon>Pichiaceae</taxon>
        <taxon>Brettanomyces</taxon>
    </lineage>
</organism>
<dbReference type="OrthoDB" id="277175at2759"/>
<dbReference type="InterPro" id="IPR006575">
    <property type="entry name" value="RWD_dom"/>
</dbReference>
<dbReference type="InterPro" id="IPR040213">
    <property type="entry name" value="GIR2-like"/>
</dbReference>
<dbReference type="FunCoup" id="A0A448YNK1">
    <property type="interactions" value="777"/>
</dbReference>
<dbReference type="PROSITE" id="PS50908">
    <property type="entry name" value="RWD"/>
    <property type="match status" value="1"/>
</dbReference>
<accession>A0A448YNK1</accession>
<dbReference type="SMART" id="SM00591">
    <property type="entry name" value="RWD"/>
    <property type="match status" value="1"/>
</dbReference>
<sequence>MDPLEEQKQEIEIIQSIYPDELVLISDKEYTINLQLEVGSQRHHAVKLHIRYPAEYPEVVPEVWVVQGDVDDDQDDEQYEEEVENDQETAELRDSQRAIDLIEKIELDKDDLRELSDKLSEEAKLNIGMPSVFSLASVLKDDAERLFGDKLEAETKKLEEVRAAREREEQKKFNGTKVTKESFEEWRVKFRKEMGYDERLKKRYEKIHLGKLTGKEIFERGLAGEEGADEGGGEGEVDEVEEVTDQVAKTSI</sequence>
<dbReference type="Gene3D" id="3.10.110.10">
    <property type="entry name" value="Ubiquitin Conjugating Enzyme"/>
    <property type="match status" value="1"/>
</dbReference>
<dbReference type="STRING" id="13370.A0A448YNK1"/>
<evidence type="ECO:0000259" key="2">
    <source>
        <dbReference type="PROSITE" id="PS50908"/>
    </source>
</evidence>
<evidence type="ECO:0000256" key="1">
    <source>
        <dbReference type="SAM" id="MobiDB-lite"/>
    </source>
</evidence>
<dbReference type="Proteomes" id="UP000290900">
    <property type="component" value="Unassembled WGS sequence"/>
</dbReference>
<name>A0A448YNK1_BRENA</name>
<feature type="domain" description="RWD" evidence="2">
    <location>
        <begin position="9"/>
        <end position="146"/>
    </location>
</feature>
<dbReference type="SUPFAM" id="SSF54495">
    <property type="entry name" value="UBC-like"/>
    <property type="match status" value="1"/>
</dbReference>
<evidence type="ECO:0000313" key="3">
    <source>
        <dbReference type="EMBL" id="VEU22471.1"/>
    </source>
</evidence>
<gene>
    <name evidence="3" type="ORF">BRENAR_LOCUS3202</name>
</gene>
<evidence type="ECO:0000313" key="4">
    <source>
        <dbReference type="Proteomes" id="UP000290900"/>
    </source>
</evidence>
<dbReference type="InterPro" id="IPR016135">
    <property type="entry name" value="UBQ-conjugating_enzyme/RWD"/>
</dbReference>
<feature type="compositionally biased region" description="Acidic residues" evidence="1">
    <location>
        <begin position="226"/>
        <end position="244"/>
    </location>
</feature>
<dbReference type="AlphaFoldDB" id="A0A448YNK1"/>
<reference evidence="3 4" key="1">
    <citation type="submission" date="2018-12" db="EMBL/GenBank/DDBJ databases">
        <authorList>
            <person name="Tiukova I."/>
            <person name="Dainat J."/>
        </authorList>
    </citation>
    <scope>NUCLEOTIDE SEQUENCE [LARGE SCALE GENOMIC DNA]</scope>
</reference>
<protein>
    <submittedName>
        <fullName evidence="3">DEKNAAC103333</fullName>
    </submittedName>
</protein>
<proteinExistence type="predicted"/>
<dbReference type="InParanoid" id="A0A448YNK1"/>